<organism evidence="2 3">
    <name type="scientific">Candidatus Marimicrobium litorale</name>
    <dbReference type="NCBI Taxonomy" id="2518991"/>
    <lineage>
        <taxon>Bacteria</taxon>
        <taxon>Pseudomonadati</taxon>
        <taxon>Pseudomonadota</taxon>
        <taxon>Gammaproteobacteria</taxon>
        <taxon>Cellvibrionales</taxon>
        <taxon>Halieaceae</taxon>
        <taxon>Marimicrobium</taxon>
    </lineage>
</organism>
<feature type="chain" id="PRO_5046389351" evidence="1">
    <location>
        <begin position="26"/>
        <end position="365"/>
    </location>
</feature>
<evidence type="ECO:0000313" key="3">
    <source>
        <dbReference type="Proteomes" id="UP001143304"/>
    </source>
</evidence>
<proteinExistence type="predicted"/>
<keyword evidence="3" id="KW-1185">Reference proteome</keyword>
<dbReference type="PROSITE" id="PS51257">
    <property type="entry name" value="PROKAR_LIPOPROTEIN"/>
    <property type="match status" value="1"/>
</dbReference>
<evidence type="ECO:0000256" key="1">
    <source>
        <dbReference type="SAM" id="SignalP"/>
    </source>
</evidence>
<sequence length="365" mass="39667">MKIAHPSLLKKFGPFLFAMLSGVLASCTIVGPATVQSGRLAYNESIVETNNQQMLLLVLRDRYGERGNLLALNSVTANVSVTTQVSTQLGFGGSSDYAGNLVPFGAGAIYEENPTISYAPVGGEKYANRLMSPLPLRELMLFASNLTDPASIYITFISRINDIQNPGFLHNSNSADPRFSKLVENFANLHKAQRLHWTKNSQSGSDYSIVIDHYWPDYTNDVSDILKLLNLTAPQNFPSRIEVPIALGPDNSLEGGVSISTRSIYNLLEILSAAIDVPKQDQVSGAALSYPPAGLVGEKLRVRRASVVPENVATAVEYRDAWYYIDDTNQATKLFFRLVTTLMSVSIADSTSSGATPLLTVPVSN</sequence>
<accession>A0ABT3T968</accession>
<comment type="caution">
    <text evidence="2">The sequence shown here is derived from an EMBL/GenBank/DDBJ whole genome shotgun (WGS) entry which is preliminary data.</text>
</comment>
<evidence type="ECO:0000313" key="2">
    <source>
        <dbReference type="EMBL" id="MCX2978802.1"/>
    </source>
</evidence>
<gene>
    <name evidence="2" type="ORF">EYC82_15655</name>
</gene>
<dbReference type="RefSeq" id="WP_279250492.1">
    <property type="nucleotide sequence ID" value="NZ_SHNO01000001.1"/>
</dbReference>
<dbReference type="EMBL" id="SHNO01000001">
    <property type="protein sequence ID" value="MCX2978802.1"/>
    <property type="molecule type" value="Genomic_DNA"/>
</dbReference>
<reference evidence="2" key="1">
    <citation type="submission" date="2019-02" db="EMBL/GenBank/DDBJ databases">
        <authorList>
            <person name="Li S.-H."/>
        </authorList>
    </citation>
    <scope>NUCLEOTIDE SEQUENCE</scope>
    <source>
        <strain evidence="2">IMCC11814</strain>
    </source>
</reference>
<feature type="signal peptide" evidence="1">
    <location>
        <begin position="1"/>
        <end position="25"/>
    </location>
</feature>
<name>A0ABT3T968_9GAMM</name>
<dbReference type="Proteomes" id="UP001143304">
    <property type="component" value="Unassembled WGS sequence"/>
</dbReference>
<keyword evidence="1" id="KW-0732">Signal</keyword>
<protein>
    <submittedName>
        <fullName evidence="2">Uncharacterized protein</fullName>
    </submittedName>
</protein>